<dbReference type="InterPro" id="IPR041698">
    <property type="entry name" value="Methyltransf_25"/>
</dbReference>
<comment type="caution">
    <text evidence="6">The sequence shown here is derived from an EMBL/GenBank/DDBJ whole genome shotgun (WGS) entry which is preliminary data.</text>
</comment>
<keyword evidence="7" id="KW-1185">Reference proteome</keyword>
<dbReference type="Gene3D" id="3.40.50.150">
    <property type="entry name" value="Vaccinia Virus protein VP39"/>
    <property type="match status" value="1"/>
</dbReference>
<evidence type="ECO:0000256" key="3">
    <source>
        <dbReference type="HAMAP-Rule" id="MF_01589"/>
    </source>
</evidence>
<reference evidence="6 7" key="1">
    <citation type="submission" date="2016-09" db="EMBL/GenBank/DDBJ databases">
        <authorList>
            <person name="Doonan J."/>
            <person name="Pachebat J.A."/>
            <person name="Golyshin P.N."/>
            <person name="Denman S."/>
            <person name="Mcdonald J.E."/>
        </authorList>
    </citation>
    <scope>NUCLEOTIDE SEQUENCE [LARGE SCALE GENOMIC DNA]</scope>
    <source>
        <strain evidence="6 7">NCPPB 3934</strain>
    </source>
</reference>
<dbReference type="AlphaFoldDB" id="A0A421DN85"/>
<evidence type="ECO:0000259" key="5">
    <source>
        <dbReference type="Pfam" id="PF13649"/>
    </source>
</evidence>
<dbReference type="NCBIfam" id="TIGR00740">
    <property type="entry name" value="carboxy-S-adenosyl-L-methionine synthase CmoA"/>
    <property type="match status" value="1"/>
</dbReference>
<dbReference type="PIRSF" id="PIRSF006325">
    <property type="entry name" value="MeTrfase_bac"/>
    <property type="match status" value="1"/>
</dbReference>
<dbReference type="NCBIfam" id="NF011995">
    <property type="entry name" value="PRK15451.1"/>
    <property type="match status" value="1"/>
</dbReference>
<dbReference type="SUPFAM" id="SSF53335">
    <property type="entry name" value="S-adenosyl-L-methionine-dependent methyltransferases"/>
    <property type="match status" value="1"/>
</dbReference>
<dbReference type="InterPro" id="IPR029063">
    <property type="entry name" value="SAM-dependent_MTases_sf"/>
</dbReference>
<comment type="function">
    <text evidence="3">Catalyzes the conversion of S-adenosyl-L-methionine (SAM) to carboxy-S-adenosyl-L-methionine (Cx-SAM).</text>
</comment>
<sequence length="247" mass="27780">MPNRDLLFSAPIANLGDWTFDERVAEVFPDMIQRSVPGYSNIISMIGMLAKRFVQPDSQVYDLGCALGAATLSMRRNVHVPGCKIIAVDNSPAMVKRCRNHIDAFRSDTPVDILEADILNIEIENASMVVLNFTLQFLEAANRQLLIDRIYRGLKPGGALVLSEKLSFADTNVDELLFNMHHDFKRANGYSELEISQKRSMLENVMLTDSVDTHKRRLKLAGFEHADLWFQCFNFGSLLALKTGDKA</sequence>
<comment type="catalytic activity">
    <reaction evidence="3">
        <text>prephenate + S-adenosyl-L-methionine = carboxy-S-adenosyl-L-methionine + 3-phenylpyruvate + H2O</text>
        <dbReference type="Rhea" id="RHEA:51692"/>
        <dbReference type="ChEBI" id="CHEBI:15377"/>
        <dbReference type="ChEBI" id="CHEBI:18005"/>
        <dbReference type="ChEBI" id="CHEBI:29934"/>
        <dbReference type="ChEBI" id="CHEBI:59789"/>
        <dbReference type="ChEBI" id="CHEBI:134278"/>
    </reaction>
</comment>
<proteinExistence type="inferred from homology"/>
<evidence type="ECO:0000256" key="1">
    <source>
        <dbReference type="ARBA" id="ARBA00022679"/>
    </source>
</evidence>
<evidence type="ECO:0000256" key="2">
    <source>
        <dbReference type="ARBA" id="ARBA00022691"/>
    </source>
</evidence>
<dbReference type="GO" id="GO:0002098">
    <property type="term" value="P:tRNA wobble uridine modification"/>
    <property type="evidence" value="ECO:0007669"/>
    <property type="project" value="InterPro"/>
</dbReference>
<name>A0A421DN85_9GAMM</name>
<evidence type="ECO:0000313" key="7">
    <source>
        <dbReference type="Proteomes" id="UP000285648"/>
    </source>
</evidence>
<feature type="binding site" evidence="3 4">
    <location>
        <begin position="89"/>
        <end position="90"/>
    </location>
    <ligand>
        <name>S-adenosyl-L-methionine</name>
        <dbReference type="ChEBI" id="CHEBI:59789"/>
    </ligand>
</feature>
<accession>A0A421DN85</accession>
<dbReference type="Pfam" id="PF13649">
    <property type="entry name" value="Methyltransf_25"/>
    <property type="match status" value="1"/>
</dbReference>
<feature type="binding site" evidence="3 4">
    <location>
        <begin position="117"/>
        <end position="118"/>
    </location>
    <ligand>
        <name>S-adenosyl-L-methionine</name>
        <dbReference type="ChEBI" id="CHEBI:59789"/>
    </ligand>
</feature>
<dbReference type="HAMAP" id="MF_01589">
    <property type="entry name" value="Cx_SAM_synthase"/>
    <property type="match status" value="1"/>
</dbReference>
<feature type="domain" description="Methyltransferase" evidence="5">
    <location>
        <begin position="60"/>
        <end position="158"/>
    </location>
</feature>
<dbReference type="PANTHER" id="PTHR43861">
    <property type="entry name" value="TRANS-ACONITATE 2-METHYLTRANSFERASE-RELATED"/>
    <property type="match status" value="1"/>
</dbReference>
<dbReference type="EC" id="2.1.3.-" evidence="3"/>
<comment type="caution">
    <text evidence="3">Lacks conserved residue(s) required for the propagation of feature annotation.</text>
</comment>
<gene>
    <name evidence="3" type="primary">cmoA</name>
    <name evidence="6" type="ORF">BIY29_11185</name>
</gene>
<dbReference type="EMBL" id="MJLZ01000023">
    <property type="protein sequence ID" value="RLM23063.1"/>
    <property type="molecule type" value="Genomic_DNA"/>
</dbReference>
<dbReference type="InterPro" id="IPR005271">
    <property type="entry name" value="CmoA"/>
</dbReference>
<comment type="similarity">
    <text evidence="3">Belongs to the class I-like SAM-binding methyltransferase superfamily. Cx-SAM synthase family.</text>
</comment>
<comment type="subunit">
    <text evidence="3">Homodimer.</text>
</comment>
<feature type="binding site" evidence="3 4">
    <location>
        <position position="39"/>
    </location>
    <ligand>
        <name>S-adenosyl-L-methionine</name>
        <dbReference type="ChEBI" id="CHEBI:59789"/>
    </ligand>
</feature>
<dbReference type="RefSeq" id="WP_121575268.1">
    <property type="nucleotide sequence ID" value="NZ_MJLZ01000023.1"/>
</dbReference>
<dbReference type="CDD" id="cd02440">
    <property type="entry name" value="AdoMet_MTases"/>
    <property type="match status" value="1"/>
</dbReference>
<dbReference type="GO" id="GO:1904047">
    <property type="term" value="F:S-adenosyl-L-methionine binding"/>
    <property type="evidence" value="ECO:0007669"/>
    <property type="project" value="UniProtKB-UniRule"/>
</dbReference>
<keyword evidence="1 3" id="KW-0808">Transferase</keyword>
<dbReference type="Proteomes" id="UP000285648">
    <property type="component" value="Unassembled WGS sequence"/>
</dbReference>
<evidence type="ECO:0000256" key="4">
    <source>
        <dbReference type="PIRSR" id="PIRSR006325-1"/>
    </source>
</evidence>
<keyword evidence="2 3" id="KW-0949">S-adenosyl-L-methionine</keyword>
<feature type="binding site" evidence="3">
    <location>
        <position position="199"/>
    </location>
    <ligand>
        <name>S-adenosyl-L-methionine</name>
        <dbReference type="ChEBI" id="CHEBI:59789"/>
    </ligand>
</feature>
<dbReference type="OrthoDB" id="9779941at2"/>
<dbReference type="PANTHER" id="PTHR43861:SF2">
    <property type="entry name" value="CARBOXY-S-ADENOSYL-L-METHIONINE SYNTHASE"/>
    <property type="match status" value="1"/>
</dbReference>
<feature type="binding site" evidence="3 4">
    <location>
        <position position="132"/>
    </location>
    <ligand>
        <name>S-adenosyl-L-methionine</name>
        <dbReference type="ChEBI" id="CHEBI:59789"/>
    </ligand>
</feature>
<organism evidence="6 7">
    <name type="scientific">Brenneria alni</name>
    <dbReference type="NCBI Taxonomy" id="71656"/>
    <lineage>
        <taxon>Bacteria</taxon>
        <taxon>Pseudomonadati</taxon>
        <taxon>Pseudomonadota</taxon>
        <taxon>Gammaproteobacteria</taxon>
        <taxon>Enterobacterales</taxon>
        <taxon>Pectobacteriaceae</taxon>
        <taxon>Brenneria</taxon>
    </lineage>
</organism>
<evidence type="ECO:0000313" key="6">
    <source>
        <dbReference type="EMBL" id="RLM23063.1"/>
    </source>
</evidence>
<protein>
    <recommendedName>
        <fullName evidence="3">Carboxy-S-adenosyl-L-methionine synthase</fullName>
        <shortName evidence="3">Cx-SAM synthase</shortName>
        <ecNumber evidence="3">2.1.3.-</ecNumber>
    </recommendedName>
</protein>
<dbReference type="GO" id="GO:0016743">
    <property type="term" value="F:carboxyl- or carbamoyltransferase activity"/>
    <property type="evidence" value="ECO:0007669"/>
    <property type="project" value="UniProtKB-UniRule"/>
</dbReference>